<dbReference type="InterPro" id="IPR051781">
    <property type="entry name" value="Metallo-dep_Hydrolase"/>
</dbReference>
<dbReference type="Proteomes" id="UP001165367">
    <property type="component" value="Unassembled WGS sequence"/>
</dbReference>
<protein>
    <submittedName>
        <fullName evidence="3">Amidohydrolase family protein</fullName>
    </submittedName>
</protein>
<name>A0ABS9KZM0_9BACT</name>
<dbReference type="Pfam" id="PF01979">
    <property type="entry name" value="Amidohydro_1"/>
    <property type="match status" value="1"/>
</dbReference>
<reference evidence="3" key="1">
    <citation type="submission" date="2022-01" db="EMBL/GenBank/DDBJ databases">
        <authorList>
            <person name="Jo J.-H."/>
            <person name="Im W.-T."/>
        </authorList>
    </citation>
    <scope>NUCLEOTIDE SEQUENCE</scope>
    <source>
        <strain evidence="3">NA20</strain>
    </source>
</reference>
<dbReference type="InterPro" id="IPR011059">
    <property type="entry name" value="Metal-dep_hydrolase_composite"/>
</dbReference>
<dbReference type="Gene3D" id="2.30.40.10">
    <property type="entry name" value="Urease, subunit C, domain 1"/>
    <property type="match status" value="1"/>
</dbReference>
<feature type="chain" id="PRO_5046427339" evidence="1">
    <location>
        <begin position="23"/>
        <end position="437"/>
    </location>
</feature>
<dbReference type="RefSeq" id="WP_237876627.1">
    <property type="nucleotide sequence ID" value="NZ_JAKLTR010000026.1"/>
</dbReference>
<dbReference type="SUPFAM" id="SSF51338">
    <property type="entry name" value="Composite domain of metallo-dependent hydrolases"/>
    <property type="match status" value="2"/>
</dbReference>
<evidence type="ECO:0000256" key="1">
    <source>
        <dbReference type="SAM" id="SignalP"/>
    </source>
</evidence>
<evidence type="ECO:0000313" key="4">
    <source>
        <dbReference type="Proteomes" id="UP001165367"/>
    </source>
</evidence>
<dbReference type="InterPro" id="IPR057744">
    <property type="entry name" value="OTAase-like"/>
</dbReference>
<evidence type="ECO:0000313" key="3">
    <source>
        <dbReference type="EMBL" id="MCG2617796.1"/>
    </source>
</evidence>
<dbReference type="InterPro" id="IPR006680">
    <property type="entry name" value="Amidohydro-rel"/>
</dbReference>
<evidence type="ECO:0000259" key="2">
    <source>
        <dbReference type="Pfam" id="PF01979"/>
    </source>
</evidence>
<keyword evidence="4" id="KW-1185">Reference proteome</keyword>
<feature type="domain" description="Amidohydrolase-related" evidence="2">
    <location>
        <begin position="79"/>
        <end position="434"/>
    </location>
</feature>
<dbReference type="Gene3D" id="3.20.20.140">
    <property type="entry name" value="Metal-dependent hydrolases"/>
    <property type="match status" value="1"/>
</dbReference>
<dbReference type="PANTHER" id="PTHR43135">
    <property type="entry name" value="ALPHA-D-RIBOSE 1-METHYLPHOSPHONATE 5-TRIPHOSPHATE DIPHOSPHATASE"/>
    <property type="match status" value="1"/>
</dbReference>
<sequence>MSKYRLVALLLAVYFLANPAAAQHYLIRAGKLFNSETGAFQKDMAILVSGTRIDTVKAGKDLTAAEKEKYQLVDLSAYTVLPGLIDCHTHLLYKENIWKGNREASLDMNRMLTLDGDAYRAIYGAARAKAYLEEGITTVQDLGNSGLFADMALRRAINEGLVPGPRMRCSGPGLSTEGGQLPHTIFKHQELVKDEYRVVTGVDDAIQAVRENINQGASVIKIFANNTPNNTMLRVEEIKAIVEEAHRYNVRVTAHATNSRSVYNAVIGGVDGIEHGYQIEDSVLDLMKKKNVFLVPTDPDSLTMIQYAKQDDPADTAQIAGYMQGMRSPQNRLLRAYKKGVMIAAGSDDYVDFKLPFSAPSKRTLIGYHQAGIPIADVLKFATINAATQVNYQNRTGVIKKGFWADIIAVDNGLEQDIEAIMKVHFVMKEGKIIRKD</sequence>
<accession>A0ABS9KZM0</accession>
<dbReference type="EMBL" id="JAKLTR010000026">
    <property type="protein sequence ID" value="MCG2617796.1"/>
    <property type="molecule type" value="Genomic_DNA"/>
</dbReference>
<organism evidence="3 4">
    <name type="scientific">Terrimonas ginsenosidimutans</name>
    <dbReference type="NCBI Taxonomy" id="2908004"/>
    <lineage>
        <taxon>Bacteria</taxon>
        <taxon>Pseudomonadati</taxon>
        <taxon>Bacteroidota</taxon>
        <taxon>Chitinophagia</taxon>
        <taxon>Chitinophagales</taxon>
        <taxon>Chitinophagaceae</taxon>
        <taxon>Terrimonas</taxon>
    </lineage>
</organism>
<dbReference type="CDD" id="cd01299">
    <property type="entry name" value="Met_dep_hydrolase_A"/>
    <property type="match status" value="1"/>
</dbReference>
<dbReference type="PANTHER" id="PTHR43135:SF3">
    <property type="entry name" value="ALPHA-D-RIBOSE 1-METHYLPHOSPHONATE 5-TRIPHOSPHATE DIPHOSPHATASE"/>
    <property type="match status" value="1"/>
</dbReference>
<comment type="caution">
    <text evidence="3">The sequence shown here is derived from an EMBL/GenBank/DDBJ whole genome shotgun (WGS) entry which is preliminary data.</text>
</comment>
<dbReference type="SUPFAM" id="SSF51556">
    <property type="entry name" value="Metallo-dependent hydrolases"/>
    <property type="match status" value="1"/>
</dbReference>
<dbReference type="InterPro" id="IPR032466">
    <property type="entry name" value="Metal_Hydrolase"/>
</dbReference>
<gene>
    <name evidence="3" type="ORF">LZZ85_26080</name>
</gene>
<feature type="signal peptide" evidence="1">
    <location>
        <begin position="1"/>
        <end position="22"/>
    </location>
</feature>
<proteinExistence type="predicted"/>
<keyword evidence="1" id="KW-0732">Signal</keyword>